<name>A0A0M9A114_9HYME</name>
<reference evidence="1 2" key="1">
    <citation type="submission" date="2015-07" db="EMBL/GenBank/DDBJ databases">
        <title>The genome of Melipona quadrifasciata.</title>
        <authorList>
            <person name="Pan H."/>
            <person name="Kapheim K."/>
        </authorList>
    </citation>
    <scope>NUCLEOTIDE SEQUENCE [LARGE SCALE GENOMIC DNA]</scope>
    <source>
        <strain evidence="1">0111107301</strain>
        <tissue evidence="1">Whole body</tissue>
    </source>
</reference>
<keyword evidence="2" id="KW-1185">Reference proteome</keyword>
<proteinExistence type="predicted"/>
<gene>
    <name evidence="1" type="ORF">WN51_14312</name>
</gene>
<sequence>MGIESNKTDLPSADKYFLQVVFPKETCEEYTLFEANERNCKNKIESEESSEEVVSFTRRVINRISSNSDDSDDEESYASEDFEEMLKEFAIAEEEELNNDCDSLDNIQWNEVRLISTKYGGRVDKRGKAAKIDFVSEILTLFERSINLVSSAYNARDSSLNESYLPIHVQSACIKDEFNGAKINHHFVFGLRNACFSRTHRLPLASRVL</sequence>
<dbReference type="Proteomes" id="UP000053105">
    <property type="component" value="Unassembled WGS sequence"/>
</dbReference>
<accession>A0A0M9A114</accession>
<evidence type="ECO:0000313" key="2">
    <source>
        <dbReference type="Proteomes" id="UP000053105"/>
    </source>
</evidence>
<organism evidence="1 2">
    <name type="scientific">Melipona quadrifasciata</name>
    <dbReference type="NCBI Taxonomy" id="166423"/>
    <lineage>
        <taxon>Eukaryota</taxon>
        <taxon>Metazoa</taxon>
        <taxon>Ecdysozoa</taxon>
        <taxon>Arthropoda</taxon>
        <taxon>Hexapoda</taxon>
        <taxon>Insecta</taxon>
        <taxon>Pterygota</taxon>
        <taxon>Neoptera</taxon>
        <taxon>Endopterygota</taxon>
        <taxon>Hymenoptera</taxon>
        <taxon>Apocrita</taxon>
        <taxon>Aculeata</taxon>
        <taxon>Apoidea</taxon>
        <taxon>Anthophila</taxon>
        <taxon>Apidae</taxon>
        <taxon>Melipona</taxon>
    </lineage>
</organism>
<dbReference type="AlphaFoldDB" id="A0A0M9A114"/>
<protein>
    <submittedName>
        <fullName evidence="1">Uncharacterized protein</fullName>
    </submittedName>
</protein>
<evidence type="ECO:0000313" key="1">
    <source>
        <dbReference type="EMBL" id="KOX75165.1"/>
    </source>
</evidence>
<dbReference type="EMBL" id="KQ435771">
    <property type="protein sequence ID" value="KOX75165.1"/>
    <property type="molecule type" value="Genomic_DNA"/>
</dbReference>